<evidence type="ECO:0000313" key="2">
    <source>
        <dbReference type="EMBL" id="NFJ09563.1"/>
    </source>
</evidence>
<protein>
    <recommendedName>
        <fullName evidence="1">YopX protein domain-containing protein</fullName>
    </recommendedName>
</protein>
<dbReference type="SUPFAM" id="SSF159006">
    <property type="entry name" value="YopX-like"/>
    <property type="match status" value="1"/>
</dbReference>
<dbReference type="AlphaFoldDB" id="A0A846JCH4"/>
<evidence type="ECO:0000259" key="1">
    <source>
        <dbReference type="Pfam" id="PF09643"/>
    </source>
</evidence>
<feature type="domain" description="YopX protein" evidence="1">
    <location>
        <begin position="5"/>
        <end position="143"/>
    </location>
</feature>
<reference evidence="2 3" key="1">
    <citation type="submission" date="2019-04" db="EMBL/GenBank/DDBJ databases">
        <title>Genome sequencing of Clostridium botulinum Groups I-IV and Clostridium butyricum.</title>
        <authorList>
            <person name="Brunt J."/>
            <person name="Van Vliet A.H.M."/>
            <person name="Stringer S.C."/>
            <person name="Carter A.T."/>
            <person name="Peck M.W."/>
        </authorList>
    </citation>
    <scope>NUCLEOTIDE SEQUENCE [LARGE SCALE GENOMIC DNA]</scope>
    <source>
        <strain evidence="2 3">Colworth BL30</strain>
    </source>
</reference>
<comment type="caution">
    <text evidence="2">The sequence shown here is derived from an EMBL/GenBank/DDBJ whole genome shotgun (WGS) entry which is preliminary data.</text>
</comment>
<name>A0A846JCH4_CLOBO</name>
<evidence type="ECO:0000313" key="3">
    <source>
        <dbReference type="Proteomes" id="UP000480039"/>
    </source>
</evidence>
<dbReference type="InterPro" id="IPR010024">
    <property type="entry name" value="CHP16711"/>
</dbReference>
<dbReference type="Gene3D" id="2.30.30.290">
    <property type="entry name" value="YopX-like domains"/>
    <property type="match status" value="1"/>
</dbReference>
<organism evidence="2 3">
    <name type="scientific">Clostridium botulinum</name>
    <dbReference type="NCBI Taxonomy" id="1491"/>
    <lineage>
        <taxon>Bacteria</taxon>
        <taxon>Bacillati</taxon>
        <taxon>Bacillota</taxon>
        <taxon>Clostridia</taxon>
        <taxon>Eubacteriales</taxon>
        <taxon>Clostridiaceae</taxon>
        <taxon>Clostridium</taxon>
    </lineage>
</organism>
<dbReference type="EMBL" id="SWQE01000007">
    <property type="protein sequence ID" value="NFJ09563.1"/>
    <property type="molecule type" value="Genomic_DNA"/>
</dbReference>
<dbReference type="Proteomes" id="UP000480039">
    <property type="component" value="Unassembled WGS sequence"/>
</dbReference>
<dbReference type="NCBIfam" id="TIGR01671">
    <property type="entry name" value="phage_TIGR01671"/>
    <property type="match status" value="1"/>
</dbReference>
<accession>A0A846JCH4</accession>
<dbReference type="InterPro" id="IPR023385">
    <property type="entry name" value="YopX-like_C"/>
</dbReference>
<gene>
    <name evidence="2" type="ORF">FC871_13995</name>
</gene>
<proteinExistence type="predicted"/>
<sequence>MRETKYRGCDTANGEWIYGNLCKNIKGNYGIQIEQGEFKWKFVKTVDIESLGQYTGFKDKNYKEIYERDIVKINGHKYSVKFEIGSFMLVRCSDNTDMYDQFENCWNDDVYPLSQFYWENDCEEDLIYQCEIIGNIYDNPELLNA</sequence>
<dbReference type="InterPro" id="IPR019096">
    <property type="entry name" value="YopX_protein"/>
</dbReference>
<dbReference type="Pfam" id="PF09643">
    <property type="entry name" value="YopX"/>
    <property type="match status" value="1"/>
</dbReference>